<dbReference type="Proteomes" id="UP001230051">
    <property type="component" value="Unassembled WGS sequence"/>
</dbReference>
<accession>A0AAD8CXR1</accession>
<proteinExistence type="predicted"/>
<sequence>MQLQHWVRCEEMHRGLLERTKRRMLIFRNAQRSTRENQEETVEIQKCTEVYQREPRGDCLDSEMHRGLQYLQTDTEMLSQN</sequence>
<comment type="caution">
    <text evidence="1">The sequence shown here is derived from an EMBL/GenBank/DDBJ whole genome shotgun (WGS) entry which is preliminary data.</text>
</comment>
<dbReference type="EMBL" id="JAGXEW010000024">
    <property type="protein sequence ID" value="KAK1158452.1"/>
    <property type="molecule type" value="Genomic_DNA"/>
</dbReference>
<name>A0AAD8CXR1_ACIOX</name>
<gene>
    <name evidence="1" type="ORF">AOXY_G23383</name>
</gene>
<protein>
    <submittedName>
        <fullName evidence="1">Uncharacterized protein</fullName>
    </submittedName>
</protein>
<evidence type="ECO:0000313" key="1">
    <source>
        <dbReference type="EMBL" id="KAK1158452.1"/>
    </source>
</evidence>
<organism evidence="1 2">
    <name type="scientific">Acipenser oxyrinchus oxyrinchus</name>
    <dbReference type="NCBI Taxonomy" id="40147"/>
    <lineage>
        <taxon>Eukaryota</taxon>
        <taxon>Metazoa</taxon>
        <taxon>Chordata</taxon>
        <taxon>Craniata</taxon>
        <taxon>Vertebrata</taxon>
        <taxon>Euteleostomi</taxon>
        <taxon>Actinopterygii</taxon>
        <taxon>Chondrostei</taxon>
        <taxon>Acipenseriformes</taxon>
        <taxon>Acipenseridae</taxon>
        <taxon>Acipenser</taxon>
    </lineage>
</organism>
<dbReference type="AlphaFoldDB" id="A0AAD8CXR1"/>
<keyword evidence="2" id="KW-1185">Reference proteome</keyword>
<reference evidence="1" key="1">
    <citation type="submission" date="2022-02" db="EMBL/GenBank/DDBJ databases">
        <title>Atlantic sturgeon de novo genome assembly.</title>
        <authorList>
            <person name="Stock M."/>
            <person name="Klopp C."/>
            <person name="Guiguen Y."/>
            <person name="Cabau C."/>
            <person name="Parinello H."/>
            <person name="Santidrian Yebra-Pimentel E."/>
            <person name="Kuhl H."/>
            <person name="Dirks R.P."/>
            <person name="Guessner J."/>
            <person name="Wuertz S."/>
            <person name="Du K."/>
            <person name="Schartl M."/>
        </authorList>
    </citation>
    <scope>NUCLEOTIDE SEQUENCE</scope>
    <source>
        <strain evidence="1">STURGEONOMICS-FGT-2020</strain>
        <tissue evidence="1">Whole blood</tissue>
    </source>
</reference>
<evidence type="ECO:0000313" key="2">
    <source>
        <dbReference type="Proteomes" id="UP001230051"/>
    </source>
</evidence>